<evidence type="ECO:0000313" key="2">
    <source>
        <dbReference type="Proteomes" id="UP000770661"/>
    </source>
</evidence>
<keyword evidence="2" id="KW-1185">Reference proteome</keyword>
<gene>
    <name evidence="1" type="ORF">GWK47_004938</name>
</gene>
<sequence>MHLEHHGESRHVTSVLEGGEMWLLSGIAVLYYPHRSDLYLVQEGEVFIGRATPREARVLQGGAYALKMSSSLPSINHDILLRYASFPEATVAGRSMWVLKVNLRS</sequence>
<dbReference type="Proteomes" id="UP000770661">
    <property type="component" value="Unassembled WGS sequence"/>
</dbReference>
<protein>
    <submittedName>
        <fullName evidence="1">Uncharacterized protein</fullName>
    </submittedName>
</protein>
<proteinExistence type="predicted"/>
<name>A0A8J5CXW1_CHIOP</name>
<dbReference type="AlphaFoldDB" id="A0A8J5CXW1"/>
<dbReference type="EMBL" id="JACEEZ010006414">
    <property type="protein sequence ID" value="KAG0724801.1"/>
    <property type="molecule type" value="Genomic_DNA"/>
</dbReference>
<reference evidence="1" key="1">
    <citation type="submission" date="2020-07" db="EMBL/GenBank/DDBJ databases">
        <title>The High-quality genome of the commercially important snow crab, Chionoecetes opilio.</title>
        <authorList>
            <person name="Jeong J.-H."/>
            <person name="Ryu S."/>
        </authorList>
    </citation>
    <scope>NUCLEOTIDE SEQUENCE</scope>
    <source>
        <strain evidence="1">MADBK_172401_WGS</strain>
        <tissue evidence="1">Digestive gland</tissue>
    </source>
</reference>
<evidence type="ECO:0000313" key="1">
    <source>
        <dbReference type="EMBL" id="KAG0724801.1"/>
    </source>
</evidence>
<organism evidence="1 2">
    <name type="scientific">Chionoecetes opilio</name>
    <name type="common">Atlantic snow crab</name>
    <name type="synonym">Cancer opilio</name>
    <dbReference type="NCBI Taxonomy" id="41210"/>
    <lineage>
        <taxon>Eukaryota</taxon>
        <taxon>Metazoa</taxon>
        <taxon>Ecdysozoa</taxon>
        <taxon>Arthropoda</taxon>
        <taxon>Crustacea</taxon>
        <taxon>Multicrustacea</taxon>
        <taxon>Malacostraca</taxon>
        <taxon>Eumalacostraca</taxon>
        <taxon>Eucarida</taxon>
        <taxon>Decapoda</taxon>
        <taxon>Pleocyemata</taxon>
        <taxon>Brachyura</taxon>
        <taxon>Eubrachyura</taxon>
        <taxon>Majoidea</taxon>
        <taxon>Majidae</taxon>
        <taxon>Chionoecetes</taxon>
    </lineage>
</organism>
<comment type="caution">
    <text evidence="1">The sequence shown here is derived from an EMBL/GenBank/DDBJ whole genome shotgun (WGS) entry which is preliminary data.</text>
</comment>
<accession>A0A8J5CXW1</accession>